<reference evidence="3" key="2">
    <citation type="journal article" date="2022" name="Hortic Res">
        <title>The genome of Dioscorea zingiberensis sheds light on the biosynthesis, origin and evolution of the medicinally important diosgenin saponins.</title>
        <authorList>
            <person name="Li Y."/>
            <person name="Tan C."/>
            <person name="Li Z."/>
            <person name="Guo J."/>
            <person name="Li S."/>
            <person name="Chen X."/>
            <person name="Wang C."/>
            <person name="Dai X."/>
            <person name="Yang H."/>
            <person name="Song W."/>
            <person name="Hou L."/>
            <person name="Xu J."/>
            <person name="Tong Z."/>
            <person name="Xu A."/>
            <person name="Yuan X."/>
            <person name="Wang W."/>
            <person name="Yang Q."/>
            <person name="Chen L."/>
            <person name="Sun Z."/>
            <person name="Wang K."/>
            <person name="Pan B."/>
            <person name="Chen J."/>
            <person name="Bao Y."/>
            <person name="Liu F."/>
            <person name="Qi X."/>
            <person name="Gang D.R."/>
            <person name="Wen J."/>
            <person name="Li J."/>
        </authorList>
    </citation>
    <scope>NUCLEOTIDE SEQUENCE</scope>
    <source>
        <strain evidence="3">Dzin_1.0</strain>
    </source>
</reference>
<keyword evidence="1" id="KW-0560">Oxidoreductase</keyword>
<name>A0A9D5HTC7_9LILI</name>
<feature type="domain" description="NAD-dependent epimerase/dehydratase" evidence="2">
    <location>
        <begin position="11"/>
        <end position="247"/>
    </location>
</feature>
<sequence length="324" mass="35984">MEQAGEKGRKVCVTGAGGYVASWLIKLLLANGYQVHGTVRDPSNERNSHLMKLDKASENLRLFKVELLDYDSVLAAIAGCQGVFHVASPVPATKVSNPEEEVIAPAVTGTLNVLNACSAVGVKRVVVVSSVAALAIKPQWPEGQVMDEGSWSDKEYCQITENWYCLSKTMAEAEALEYAEKHRLDVVTVCPSLVIGPMQQPTVNASSLFLITILRGIRESMEDRIHHIVDVRDLADALLLTYETTEASGRYICASHPIKAHDLVDMLKKMYPDNNDYRIKFTEPDFVYVLTSEKLKKLGWRCRPLEESLVDSVEFYKEAGHLEN</sequence>
<dbReference type="FunFam" id="3.40.50.720:FF:000382">
    <property type="entry name" value="NAD(P)-binding Rossmann-fold superfamily protein"/>
    <property type="match status" value="1"/>
</dbReference>
<evidence type="ECO:0000259" key="2">
    <source>
        <dbReference type="Pfam" id="PF01370"/>
    </source>
</evidence>
<dbReference type="PANTHER" id="PTHR10366">
    <property type="entry name" value="NAD DEPENDENT EPIMERASE/DEHYDRATASE"/>
    <property type="match status" value="1"/>
</dbReference>
<reference evidence="3" key="1">
    <citation type="submission" date="2021-03" db="EMBL/GenBank/DDBJ databases">
        <authorList>
            <person name="Li Z."/>
            <person name="Yang C."/>
        </authorList>
    </citation>
    <scope>NUCLEOTIDE SEQUENCE</scope>
    <source>
        <strain evidence="3">Dzin_1.0</strain>
        <tissue evidence="3">Leaf</tissue>
    </source>
</reference>
<evidence type="ECO:0000256" key="1">
    <source>
        <dbReference type="ARBA" id="ARBA00023002"/>
    </source>
</evidence>
<dbReference type="Gene3D" id="3.40.50.720">
    <property type="entry name" value="NAD(P)-binding Rossmann-like Domain"/>
    <property type="match status" value="1"/>
</dbReference>
<dbReference type="PANTHER" id="PTHR10366:SF831">
    <property type="entry name" value="NAD-DEPENDENT EPIMERASE_DEHYDRATASE DOMAIN-CONTAINING PROTEIN"/>
    <property type="match status" value="1"/>
</dbReference>
<protein>
    <recommendedName>
        <fullName evidence="2">NAD-dependent epimerase/dehydratase domain-containing protein</fullName>
    </recommendedName>
</protein>
<gene>
    <name evidence="3" type="ORF">J5N97_006470</name>
</gene>
<keyword evidence="4" id="KW-1185">Reference proteome</keyword>
<evidence type="ECO:0000313" key="4">
    <source>
        <dbReference type="Proteomes" id="UP001085076"/>
    </source>
</evidence>
<dbReference type="Proteomes" id="UP001085076">
    <property type="component" value="Miscellaneous, Linkage group lg01"/>
</dbReference>
<accession>A0A9D5HTC7</accession>
<organism evidence="3 4">
    <name type="scientific">Dioscorea zingiberensis</name>
    <dbReference type="NCBI Taxonomy" id="325984"/>
    <lineage>
        <taxon>Eukaryota</taxon>
        <taxon>Viridiplantae</taxon>
        <taxon>Streptophyta</taxon>
        <taxon>Embryophyta</taxon>
        <taxon>Tracheophyta</taxon>
        <taxon>Spermatophyta</taxon>
        <taxon>Magnoliopsida</taxon>
        <taxon>Liliopsida</taxon>
        <taxon>Dioscoreales</taxon>
        <taxon>Dioscoreaceae</taxon>
        <taxon>Dioscorea</taxon>
    </lineage>
</organism>
<dbReference type="InterPro" id="IPR001509">
    <property type="entry name" value="Epimerase_deHydtase"/>
</dbReference>
<dbReference type="InterPro" id="IPR050425">
    <property type="entry name" value="NAD(P)_dehydrat-like"/>
</dbReference>
<evidence type="ECO:0000313" key="3">
    <source>
        <dbReference type="EMBL" id="KAJ0988114.1"/>
    </source>
</evidence>
<dbReference type="GO" id="GO:0016616">
    <property type="term" value="F:oxidoreductase activity, acting on the CH-OH group of donors, NAD or NADP as acceptor"/>
    <property type="evidence" value="ECO:0007669"/>
    <property type="project" value="TreeGrafter"/>
</dbReference>
<dbReference type="OrthoDB" id="2735536at2759"/>
<dbReference type="AlphaFoldDB" id="A0A9D5HTC7"/>
<dbReference type="InterPro" id="IPR036291">
    <property type="entry name" value="NAD(P)-bd_dom_sf"/>
</dbReference>
<proteinExistence type="predicted"/>
<dbReference type="EMBL" id="JAGGNH010000001">
    <property type="protein sequence ID" value="KAJ0988114.1"/>
    <property type="molecule type" value="Genomic_DNA"/>
</dbReference>
<dbReference type="SUPFAM" id="SSF51735">
    <property type="entry name" value="NAD(P)-binding Rossmann-fold domains"/>
    <property type="match status" value="1"/>
</dbReference>
<dbReference type="CDD" id="cd08958">
    <property type="entry name" value="FR_SDR_e"/>
    <property type="match status" value="1"/>
</dbReference>
<comment type="caution">
    <text evidence="3">The sequence shown here is derived from an EMBL/GenBank/DDBJ whole genome shotgun (WGS) entry which is preliminary data.</text>
</comment>
<dbReference type="Pfam" id="PF01370">
    <property type="entry name" value="Epimerase"/>
    <property type="match status" value="1"/>
</dbReference>